<dbReference type="EMBL" id="QXFW01000106">
    <property type="protein sequence ID" value="KAE9024982.1"/>
    <property type="molecule type" value="Genomic_DNA"/>
</dbReference>
<gene>
    <name evidence="7" type="ORF">PF001_g5458</name>
    <name evidence="6" type="ORF">PF002_g4177</name>
    <name evidence="5" type="ORF">PF004_g11571</name>
    <name evidence="4" type="ORF">PF006_g3366</name>
    <name evidence="3" type="ORF">PF007_g3543</name>
    <name evidence="1" type="ORF">PF009_g2806</name>
    <name evidence="2" type="ORF">PF011_g3254</name>
</gene>
<dbReference type="Proteomes" id="UP000441208">
    <property type="component" value="Unassembled WGS sequence"/>
</dbReference>
<evidence type="ECO:0000313" key="2">
    <source>
        <dbReference type="EMBL" id="KAE9024982.1"/>
    </source>
</evidence>
<dbReference type="Proteomes" id="UP000476176">
    <property type="component" value="Unassembled WGS sequence"/>
</dbReference>
<dbReference type="EMBL" id="QXGC01000638">
    <property type="protein sequence ID" value="KAE9226666.1"/>
    <property type="molecule type" value="Genomic_DNA"/>
</dbReference>
<name>A0A6A4EK29_9STRA</name>
<evidence type="ECO:0000313" key="3">
    <source>
        <dbReference type="EMBL" id="KAE9132918.1"/>
    </source>
</evidence>
<organism evidence="7 9">
    <name type="scientific">Phytophthora fragariae</name>
    <dbReference type="NCBI Taxonomy" id="53985"/>
    <lineage>
        <taxon>Eukaryota</taxon>
        <taxon>Sar</taxon>
        <taxon>Stramenopiles</taxon>
        <taxon>Oomycota</taxon>
        <taxon>Peronosporomycetes</taxon>
        <taxon>Peronosporales</taxon>
        <taxon>Peronosporaceae</taxon>
        <taxon>Phytophthora</taxon>
    </lineage>
</organism>
<evidence type="ECO:0000313" key="14">
    <source>
        <dbReference type="Proteomes" id="UP000476176"/>
    </source>
</evidence>
<dbReference type="EMBL" id="QXGA01000106">
    <property type="protein sequence ID" value="KAE9152424.1"/>
    <property type="molecule type" value="Genomic_DNA"/>
</dbReference>
<evidence type="ECO:0000313" key="8">
    <source>
        <dbReference type="Proteomes" id="UP000429523"/>
    </source>
</evidence>
<reference evidence="8 9" key="1">
    <citation type="submission" date="2018-08" db="EMBL/GenBank/DDBJ databases">
        <title>Genomic investigation of the strawberry pathogen Phytophthora fragariae indicates pathogenicity is determined by transcriptional variation in three key races.</title>
        <authorList>
            <person name="Adams T.M."/>
            <person name="Armitage A.D."/>
            <person name="Sobczyk M.K."/>
            <person name="Bates H.J."/>
            <person name="Dunwell J.M."/>
            <person name="Nellist C.F."/>
            <person name="Harrison R.J."/>
        </authorList>
    </citation>
    <scope>NUCLEOTIDE SEQUENCE [LARGE SCALE GENOMIC DNA]</scope>
    <source>
        <strain evidence="7 9">A4</strain>
        <strain evidence="6 10">BC-1</strain>
        <strain evidence="5 14">BC-23</strain>
        <strain evidence="4 11">NOV-5</strain>
        <strain evidence="3 12">NOV-71</strain>
        <strain evidence="1 8">NOV-9</strain>
        <strain evidence="2 13">SCRP245</strain>
    </source>
</reference>
<dbReference type="EMBL" id="QXGE01000203">
    <property type="protein sequence ID" value="KAE9320333.1"/>
    <property type="molecule type" value="Genomic_DNA"/>
</dbReference>
<accession>A0A6A4EK29</accession>
<evidence type="ECO:0000313" key="5">
    <source>
        <dbReference type="EMBL" id="KAE9226666.1"/>
    </source>
</evidence>
<evidence type="ECO:0000313" key="10">
    <source>
        <dbReference type="Proteomes" id="UP000440367"/>
    </source>
</evidence>
<evidence type="ECO:0000313" key="9">
    <source>
        <dbReference type="Proteomes" id="UP000437068"/>
    </source>
</evidence>
<comment type="caution">
    <text evidence="7">The sequence shown here is derived from an EMBL/GenBank/DDBJ whole genome shotgun (WGS) entry which is preliminary data.</text>
</comment>
<evidence type="ECO:0000313" key="12">
    <source>
        <dbReference type="Proteomes" id="UP000441208"/>
    </source>
</evidence>
<evidence type="ECO:0000313" key="13">
    <source>
        <dbReference type="Proteomes" id="UP000460718"/>
    </source>
</evidence>
<evidence type="ECO:0000313" key="4">
    <source>
        <dbReference type="EMBL" id="KAE9152424.1"/>
    </source>
</evidence>
<dbReference type="Proteomes" id="UP000460718">
    <property type="component" value="Unassembled WGS sequence"/>
</dbReference>
<dbReference type="EMBL" id="QXGD01000127">
    <property type="protein sequence ID" value="KAE9251683.1"/>
    <property type="molecule type" value="Genomic_DNA"/>
</dbReference>
<dbReference type="EMBL" id="QXGF01000076">
    <property type="protein sequence ID" value="KAE8947604.1"/>
    <property type="molecule type" value="Genomic_DNA"/>
</dbReference>
<sequence>MNGNGVTSYFQSRTAWKYRSGPLSSLGIDAGTHVVST</sequence>
<protein>
    <submittedName>
        <fullName evidence="7">Uncharacterized protein</fullName>
    </submittedName>
</protein>
<evidence type="ECO:0000313" key="6">
    <source>
        <dbReference type="EMBL" id="KAE9251683.1"/>
    </source>
</evidence>
<dbReference type="AlphaFoldDB" id="A0A6A4EK29"/>
<evidence type="ECO:0000313" key="7">
    <source>
        <dbReference type="EMBL" id="KAE9320333.1"/>
    </source>
</evidence>
<dbReference type="Proteomes" id="UP000440732">
    <property type="component" value="Unassembled WGS sequence"/>
</dbReference>
<dbReference type="EMBL" id="QXFZ01000106">
    <property type="protein sequence ID" value="KAE9132918.1"/>
    <property type="molecule type" value="Genomic_DNA"/>
</dbReference>
<dbReference type="Proteomes" id="UP000437068">
    <property type="component" value="Unassembled WGS sequence"/>
</dbReference>
<dbReference type="Proteomes" id="UP000429523">
    <property type="component" value="Unassembled WGS sequence"/>
</dbReference>
<evidence type="ECO:0000313" key="1">
    <source>
        <dbReference type="EMBL" id="KAE8947604.1"/>
    </source>
</evidence>
<evidence type="ECO:0000313" key="11">
    <source>
        <dbReference type="Proteomes" id="UP000440732"/>
    </source>
</evidence>
<dbReference type="Proteomes" id="UP000440367">
    <property type="component" value="Unassembled WGS sequence"/>
</dbReference>
<proteinExistence type="predicted"/>